<evidence type="ECO:0000313" key="3">
    <source>
        <dbReference type="Proteomes" id="UP001152562"/>
    </source>
</evidence>
<dbReference type="AlphaFoldDB" id="A0A9P0XID8"/>
<reference evidence="2" key="1">
    <citation type="submission" date="2022-05" db="EMBL/GenBank/DDBJ databases">
        <authorList>
            <person name="Okamura Y."/>
        </authorList>
    </citation>
    <scope>NUCLEOTIDE SEQUENCE</scope>
</reference>
<feature type="compositionally biased region" description="Basic and acidic residues" evidence="1">
    <location>
        <begin position="24"/>
        <end position="33"/>
    </location>
</feature>
<name>A0A9P0XID8_PIEBR</name>
<sequence>MLVENLYSSVFVCGRRVDAVEQRQERLYGREQHGQNGQRRGSTRVSPPPTYSSKTYTSKTAAWRIYPTCHPFLPCPACPDPLGWLHATVPARPRSHPCHLRRVPRTTRVPRLSRDIFLFT</sequence>
<evidence type="ECO:0000256" key="1">
    <source>
        <dbReference type="SAM" id="MobiDB-lite"/>
    </source>
</evidence>
<accession>A0A9P0XID8</accession>
<evidence type="ECO:0000313" key="2">
    <source>
        <dbReference type="EMBL" id="CAH4037591.1"/>
    </source>
</evidence>
<proteinExistence type="predicted"/>
<organism evidence="2 3">
    <name type="scientific">Pieris brassicae</name>
    <name type="common">White butterfly</name>
    <name type="synonym">Large white butterfly</name>
    <dbReference type="NCBI Taxonomy" id="7116"/>
    <lineage>
        <taxon>Eukaryota</taxon>
        <taxon>Metazoa</taxon>
        <taxon>Ecdysozoa</taxon>
        <taxon>Arthropoda</taxon>
        <taxon>Hexapoda</taxon>
        <taxon>Insecta</taxon>
        <taxon>Pterygota</taxon>
        <taxon>Neoptera</taxon>
        <taxon>Endopterygota</taxon>
        <taxon>Lepidoptera</taxon>
        <taxon>Glossata</taxon>
        <taxon>Ditrysia</taxon>
        <taxon>Papilionoidea</taxon>
        <taxon>Pieridae</taxon>
        <taxon>Pierinae</taxon>
        <taxon>Pieris</taxon>
    </lineage>
</organism>
<protein>
    <submittedName>
        <fullName evidence="2">Uncharacterized protein</fullName>
    </submittedName>
</protein>
<feature type="compositionally biased region" description="Polar residues" evidence="1">
    <location>
        <begin position="34"/>
        <end position="45"/>
    </location>
</feature>
<keyword evidence="3" id="KW-1185">Reference proteome</keyword>
<dbReference type="EMBL" id="CALOZG010000085">
    <property type="protein sequence ID" value="CAH4037591.1"/>
    <property type="molecule type" value="Genomic_DNA"/>
</dbReference>
<dbReference type="Proteomes" id="UP001152562">
    <property type="component" value="Unassembled WGS sequence"/>
</dbReference>
<gene>
    <name evidence="2" type="ORF">PIBRA_LOCUS13239</name>
</gene>
<comment type="caution">
    <text evidence="2">The sequence shown here is derived from an EMBL/GenBank/DDBJ whole genome shotgun (WGS) entry which is preliminary data.</text>
</comment>
<feature type="region of interest" description="Disordered" evidence="1">
    <location>
        <begin position="24"/>
        <end position="55"/>
    </location>
</feature>